<comment type="caution">
    <text evidence="2">The sequence shown here is derived from an EMBL/GenBank/DDBJ whole genome shotgun (WGS) entry which is preliminary data.</text>
</comment>
<organism evidence="2 3">
    <name type="scientific">Brassica napus</name>
    <name type="common">Rape</name>
    <dbReference type="NCBI Taxonomy" id="3708"/>
    <lineage>
        <taxon>Eukaryota</taxon>
        <taxon>Viridiplantae</taxon>
        <taxon>Streptophyta</taxon>
        <taxon>Embryophyta</taxon>
        <taxon>Tracheophyta</taxon>
        <taxon>Spermatophyta</taxon>
        <taxon>Magnoliopsida</taxon>
        <taxon>eudicotyledons</taxon>
        <taxon>Gunneridae</taxon>
        <taxon>Pentapetalae</taxon>
        <taxon>rosids</taxon>
        <taxon>malvids</taxon>
        <taxon>Brassicales</taxon>
        <taxon>Brassicaceae</taxon>
        <taxon>Brassiceae</taxon>
        <taxon>Brassica</taxon>
    </lineage>
</organism>
<evidence type="ECO:0000256" key="1">
    <source>
        <dbReference type="SAM" id="Phobius"/>
    </source>
</evidence>
<sequence length="225" mass="25626">RWKKRRKRNGKICICVTLLIIFLFFIILHVLALTFFKPKCPITTIDALNLKVILNLTLQVNLSFGSSSGLLNYGGKLIGEAPFRASQIRQDKTFPMNVTLTFPMNVTLTLMADRPFVEREYHEVYRKIYGDPVYDTLMKTMFMLSTLSAKRIPLKIRGVQTLCKNGLLKNPDIRRSVKTFVKVVGKVSVLNMFKIKVESSSSCDITISISNRNVTSQHCKSSTRL</sequence>
<name>A0ABQ7ZY23_BRANA</name>
<feature type="non-terminal residue" evidence="2">
    <location>
        <position position="1"/>
    </location>
</feature>
<proteinExistence type="predicted"/>
<gene>
    <name evidence="2" type="ORF">HID58_061043</name>
</gene>
<dbReference type="EMBL" id="JAGKQM010000014">
    <property type="protein sequence ID" value="KAH0884947.1"/>
    <property type="molecule type" value="Genomic_DNA"/>
</dbReference>
<dbReference type="PANTHER" id="PTHR31852">
    <property type="entry name" value="LATE EMBRYOGENESIS ABUNDANT (LEA) HYDROXYPROLINE-RICH GLYCOPROTEIN FAMILY"/>
    <property type="match status" value="1"/>
</dbReference>
<accession>A0ABQ7ZY23</accession>
<evidence type="ECO:0008006" key="4">
    <source>
        <dbReference type="Google" id="ProtNLM"/>
    </source>
</evidence>
<keyword evidence="1" id="KW-0472">Membrane</keyword>
<protein>
    <recommendedName>
        <fullName evidence="4">Late embryogenesis abundant protein LEA-2 subgroup domain-containing protein</fullName>
    </recommendedName>
</protein>
<keyword evidence="1" id="KW-1133">Transmembrane helix</keyword>
<keyword evidence="3" id="KW-1185">Reference proteome</keyword>
<evidence type="ECO:0000313" key="2">
    <source>
        <dbReference type="EMBL" id="KAH0884947.1"/>
    </source>
</evidence>
<feature type="transmembrane region" description="Helical" evidence="1">
    <location>
        <begin position="12"/>
        <end position="36"/>
    </location>
</feature>
<evidence type="ECO:0000313" key="3">
    <source>
        <dbReference type="Proteomes" id="UP000824890"/>
    </source>
</evidence>
<dbReference type="InterPro" id="IPR055301">
    <property type="entry name" value="Lea14-like_2"/>
</dbReference>
<keyword evidence="1" id="KW-0812">Transmembrane</keyword>
<reference evidence="2 3" key="1">
    <citation type="submission" date="2021-05" db="EMBL/GenBank/DDBJ databases">
        <title>Genome Assembly of Synthetic Allotetraploid Brassica napus Reveals Homoeologous Exchanges between Subgenomes.</title>
        <authorList>
            <person name="Davis J.T."/>
        </authorList>
    </citation>
    <scope>NUCLEOTIDE SEQUENCE [LARGE SCALE GENOMIC DNA]</scope>
    <source>
        <strain evidence="3">cv. Da-Ae</strain>
        <tissue evidence="2">Seedling</tissue>
    </source>
</reference>
<dbReference type="Proteomes" id="UP000824890">
    <property type="component" value="Unassembled WGS sequence"/>
</dbReference>